<dbReference type="PANTHER" id="PTHR11849:SF190">
    <property type="entry name" value="ETS-DOMAIN PROTEIN"/>
    <property type="match status" value="1"/>
</dbReference>
<evidence type="ECO:0000256" key="4">
    <source>
        <dbReference type="SAM" id="MobiDB-lite"/>
    </source>
</evidence>
<dbReference type="InterPro" id="IPR036390">
    <property type="entry name" value="WH_DNA-bd_sf"/>
</dbReference>
<dbReference type="SUPFAM" id="SSF46785">
    <property type="entry name" value="Winged helix' DNA-binding domain"/>
    <property type="match status" value="1"/>
</dbReference>
<sequence>MISQSDNFLSSPEFYEMDDQHLPFYDLDSEVLDTILNEYTPNYCNQNDHVIGATAITNTIQPYLNSSSVYHRISSDLLPIVNQDQDLLNSINWNDQKLTSQYELVGLDVPDHISYSTVDPYESCDVSLTSGFGTYNDKLFVASISQNHTENTDMSSLNKQQGTRRRGRPPKTQAKHRNRQGKGLGKLWEFIRDLLLHPSYNPAYIRWERREEGIFKFVQSEKVAKMWGDRKHNTNMTYEKLSRAMRYYYKTKVFLPVFGRRLVYKFGPNATGWRMRESDSSF</sequence>
<dbReference type="PRINTS" id="PR00454">
    <property type="entry name" value="ETSDOMAIN"/>
</dbReference>
<feature type="region of interest" description="Disordered" evidence="4">
    <location>
        <begin position="150"/>
        <end position="180"/>
    </location>
</feature>
<dbReference type="PANTHER" id="PTHR11849">
    <property type="entry name" value="ETS"/>
    <property type="match status" value="1"/>
</dbReference>
<organism evidence="6 7">
    <name type="scientific">Limulus polyphemus</name>
    <name type="common">Atlantic horseshoe crab</name>
    <dbReference type="NCBI Taxonomy" id="6850"/>
    <lineage>
        <taxon>Eukaryota</taxon>
        <taxon>Metazoa</taxon>
        <taxon>Ecdysozoa</taxon>
        <taxon>Arthropoda</taxon>
        <taxon>Chelicerata</taxon>
        <taxon>Merostomata</taxon>
        <taxon>Xiphosura</taxon>
        <taxon>Limulidae</taxon>
        <taxon>Limulus</taxon>
    </lineage>
</organism>
<comment type="subcellular location">
    <subcellularLocation>
        <location evidence="3">Nucleus</location>
    </subcellularLocation>
</comment>
<evidence type="ECO:0000256" key="3">
    <source>
        <dbReference type="RuleBase" id="RU004019"/>
    </source>
</evidence>
<dbReference type="RefSeq" id="XP_013778852.2">
    <property type="nucleotide sequence ID" value="XM_013923398.2"/>
</dbReference>
<gene>
    <name evidence="7" type="primary">LOC106463372</name>
</gene>
<comment type="similarity">
    <text evidence="1 3">Belongs to the ETS family.</text>
</comment>
<evidence type="ECO:0000256" key="2">
    <source>
        <dbReference type="ARBA" id="ARBA00023125"/>
    </source>
</evidence>
<evidence type="ECO:0000313" key="6">
    <source>
        <dbReference type="Proteomes" id="UP000694941"/>
    </source>
</evidence>
<dbReference type="PROSITE" id="PS50061">
    <property type="entry name" value="ETS_DOMAIN_3"/>
    <property type="match status" value="1"/>
</dbReference>
<keyword evidence="6" id="KW-1185">Reference proteome</keyword>
<dbReference type="InterPro" id="IPR036388">
    <property type="entry name" value="WH-like_DNA-bd_sf"/>
</dbReference>
<dbReference type="InterPro" id="IPR046328">
    <property type="entry name" value="ETS_fam"/>
</dbReference>
<evidence type="ECO:0000313" key="7">
    <source>
        <dbReference type="RefSeq" id="XP_013778852.2"/>
    </source>
</evidence>
<evidence type="ECO:0000259" key="5">
    <source>
        <dbReference type="PROSITE" id="PS50061"/>
    </source>
</evidence>
<dbReference type="Gene3D" id="1.10.10.10">
    <property type="entry name" value="Winged helix-like DNA-binding domain superfamily/Winged helix DNA-binding domain"/>
    <property type="match status" value="1"/>
</dbReference>
<dbReference type="Pfam" id="PF00178">
    <property type="entry name" value="Ets"/>
    <property type="match status" value="1"/>
</dbReference>
<dbReference type="GeneID" id="106463372"/>
<evidence type="ECO:0000256" key="1">
    <source>
        <dbReference type="ARBA" id="ARBA00005562"/>
    </source>
</evidence>
<proteinExistence type="inferred from homology"/>
<feature type="compositionally biased region" description="Basic residues" evidence="4">
    <location>
        <begin position="162"/>
        <end position="180"/>
    </location>
</feature>
<reference evidence="7" key="1">
    <citation type="submission" date="2025-08" db="UniProtKB">
        <authorList>
            <consortium name="RefSeq"/>
        </authorList>
    </citation>
    <scope>IDENTIFICATION</scope>
    <source>
        <tissue evidence="7">Muscle</tissue>
    </source>
</reference>
<protein>
    <submittedName>
        <fullName evidence="7">ETS-related transcription factor Elf-4-like</fullName>
    </submittedName>
</protein>
<keyword evidence="2 3" id="KW-0238">DNA-binding</keyword>
<dbReference type="InterPro" id="IPR000418">
    <property type="entry name" value="Ets_dom"/>
</dbReference>
<keyword evidence="3" id="KW-0539">Nucleus</keyword>
<dbReference type="Proteomes" id="UP000694941">
    <property type="component" value="Unplaced"/>
</dbReference>
<feature type="compositionally biased region" description="Polar residues" evidence="4">
    <location>
        <begin position="150"/>
        <end position="161"/>
    </location>
</feature>
<accession>A0ABM1BBV1</accession>
<feature type="domain" description="ETS" evidence="5">
    <location>
        <begin position="185"/>
        <end position="267"/>
    </location>
</feature>
<name>A0ABM1BBV1_LIMPO</name>
<dbReference type="SMART" id="SM00413">
    <property type="entry name" value="ETS"/>
    <property type="match status" value="1"/>
</dbReference>